<sequence length="101" mass="11333">MAPKKIPVTILESSSSEDTTALPDFISGPRVKDFAAIFDDWVYRFAVGRVDFLLCKDPISFANDYCVLGPRYVDRKSNQLWNYGTHPIRAPIPVCHAEGVD</sequence>
<protein>
    <submittedName>
        <fullName evidence="1">Uncharacterized protein</fullName>
    </submittedName>
</protein>
<evidence type="ECO:0000313" key="1">
    <source>
        <dbReference type="EMBL" id="CAB4298962.1"/>
    </source>
</evidence>
<reference evidence="2" key="1">
    <citation type="journal article" date="2020" name="Genome Biol.">
        <title>Gamete binning: chromosome-level and haplotype-resolved genome assembly enabled by high-throughput single-cell sequencing of gamete genomes.</title>
        <authorList>
            <person name="Campoy J.A."/>
            <person name="Sun H."/>
            <person name="Goel M."/>
            <person name="Jiao W.-B."/>
            <person name="Folz-Donahue K."/>
            <person name="Wang N."/>
            <person name="Rubio M."/>
            <person name="Liu C."/>
            <person name="Kukat C."/>
            <person name="Ruiz D."/>
            <person name="Huettel B."/>
            <person name="Schneeberger K."/>
        </authorList>
    </citation>
    <scope>NUCLEOTIDE SEQUENCE [LARGE SCALE GENOMIC DNA]</scope>
    <source>
        <strain evidence="2">cv. Rojo Pasion</strain>
    </source>
</reference>
<accession>A0A6J5WH58</accession>
<proteinExistence type="predicted"/>
<name>A0A6J5WH58_PRUAR</name>
<keyword evidence="2" id="KW-1185">Reference proteome</keyword>
<gene>
    <name evidence="1" type="ORF">ORAREDHAP_LOCUS11938</name>
</gene>
<dbReference type="Proteomes" id="UP000507245">
    <property type="component" value="Unassembled WGS sequence"/>
</dbReference>
<dbReference type="AlphaFoldDB" id="A0A6J5WH58"/>
<organism evidence="1 2">
    <name type="scientific">Prunus armeniaca</name>
    <name type="common">Apricot</name>
    <name type="synonym">Armeniaca vulgaris</name>
    <dbReference type="NCBI Taxonomy" id="36596"/>
    <lineage>
        <taxon>Eukaryota</taxon>
        <taxon>Viridiplantae</taxon>
        <taxon>Streptophyta</taxon>
        <taxon>Embryophyta</taxon>
        <taxon>Tracheophyta</taxon>
        <taxon>Spermatophyta</taxon>
        <taxon>Magnoliopsida</taxon>
        <taxon>eudicotyledons</taxon>
        <taxon>Gunneridae</taxon>
        <taxon>Pentapetalae</taxon>
        <taxon>rosids</taxon>
        <taxon>fabids</taxon>
        <taxon>Rosales</taxon>
        <taxon>Rosaceae</taxon>
        <taxon>Amygdaloideae</taxon>
        <taxon>Amygdaleae</taxon>
        <taxon>Prunus</taxon>
    </lineage>
</organism>
<evidence type="ECO:0000313" key="2">
    <source>
        <dbReference type="Proteomes" id="UP000507245"/>
    </source>
</evidence>
<dbReference type="EMBL" id="CAEKKB010000002">
    <property type="protein sequence ID" value="CAB4298962.1"/>
    <property type="molecule type" value="Genomic_DNA"/>
</dbReference>
<dbReference type="OrthoDB" id="10400327at2759"/>